<reference evidence="4" key="1">
    <citation type="journal article" date="2014" name="Soil Biol. Biochem.">
        <title>Structure and function of bacterial communities in ageing soils: Insights from the Mendocino ecological staircase.</title>
        <authorList>
            <person name="Uroz S."/>
            <person name="Tech J.J."/>
            <person name="Sawaya N.A."/>
            <person name="Frey-Klett P."/>
            <person name="Leveau J.H.J."/>
        </authorList>
    </citation>
    <scope>NUCLEOTIDE SEQUENCE [LARGE SCALE GENOMIC DNA]</scope>
    <source>
        <strain evidence="4">Cal35</strain>
    </source>
</reference>
<dbReference type="SUPFAM" id="SSF47226">
    <property type="entry name" value="Histidine-containing phosphotransfer domain, HPT domain"/>
    <property type="match status" value="1"/>
</dbReference>
<dbReference type="EMBL" id="CP009962">
    <property type="protein sequence ID" value="AIY41807.1"/>
    <property type="molecule type" value="Genomic_DNA"/>
</dbReference>
<dbReference type="KEGG" id="care:LT85_2649"/>
<dbReference type="GO" id="GO:0004672">
    <property type="term" value="F:protein kinase activity"/>
    <property type="evidence" value="ECO:0007669"/>
    <property type="project" value="UniProtKB-ARBA"/>
</dbReference>
<proteinExistence type="predicted"/>
<evidence type="ECO:0000313" key="4">
    <source>
        <dbReference type="Proteomes" id="UP000030302"/>
    </source>
</evidence>
<feature type="domain" description="HPt" evidence="2">
    <location>
        <begin position="15"/>
        <end position="92"/>
    </location>
</feature>
<evidence type="ECO:0000256" key="1">
    <source>
        <dbReference type="ARBA" id="ARBA00023012"/>
    </source>
</evidence>
<dbReference type="HOGENOM" id="CLU_151182_0_0_4"/>
<gene>
    <name evidence="3" type="ORF">LT85_2649</name>
</gene>
<dbReference type="Pfam" id="PF01627">
    <property type="entry name" value="Hpt"/>
    <property type="match status" value="1"/>
</dbReference>
<dbReference type="Proteomes" id="UP000030302">
    <property type="component" value="Chromosome"/>
</dbReference>
<name>A0A0A1FG52_9BURK</name>
<dbReference type="GO" id="GO:0000160">
    <property type="term" value="P:phosphorelay signal transduction system"/>
    <property type="evidence" value="ECO:0007669"/>
    <property type="project" value="UniProtKB-KW"/>
</dbReference>
<dbReference type="InterPro" id="IPR036641">
    <property type="entry name" value="HPT_dom_sf"/>
</dbReference>
<sequence>MFLRHAYHDSAVCAELCTLFLQVAGEQFARLESAVQAGNVAATTHECHALKGSLLISGAHAAIGILDHIDAEFNRQKLACGSVRFAELKTEIALTMEDVRNFLARSERPAAQC</sequence>
<dbReference type="InterPro" id="IPR008207">
    <property type="entry name" value="Sig_transdc_His_kin_Hpt_dom"/>
</dbReference>
<dbReference type="STRING" id="279058.LT85_2649"/>
<protein>
    <recommendedName>
        <fullName evidence="2">HPt domain-containing protein</fullName>
    </recommendedName>
</protein>
<accession>A0A0A1FG52</accession>
<organism evidence="3 4">
    <name type="scientific">Collimonas arenae</name>
    <dbReference type="NCBI Taxonomy" id="279058"/>
    <lineage>
        <taxon>Bacteria</taxon>
        <taxon>Pseudomonadati</taxon>
        <taxon>Pseudomonadota</taxon>
        <taxon>Betaproteobacteria</taxon>
        <taxon>Burkholderiales</taxon>
        <taxon>Oxalobacteraceae</taxon>
        <taxon>Collimonas</taxon>
    </lineage>
</organism>
<evidence type="ECO:0000259" key="2">
    <source>
        <dbReference type="Pfam" id="PF01627"/>
    </source>
</evidence>
<keyword evidence="4" id="KW-1185">Reference proteome</keyword>
<keyword evidence="1" id="KW-0902">Two-component regulatory system</keyword>
<dbReference type="AlphaFoldDB" id="A0A0A1FG52"/>
<evidence type="ECO:0000313" key="3">
    <source>
        <dbReference type="EMBL" id="AIY41807.1"/>
    </source>
</evidence>
<dbReference type="Gene3D" id="1.20.120.160">
    <property type="entry name" value="HPT domain"/>
    <property type="match status" value="1"/>
</dbReference>